<dbReference type="Proteomes" id="UP000071392">
    <property type="component" value="Unassembled WGS sequence"/>
</dbReference>
<evidence type="ECO:0000313" key="3">
    <source>
        <dbReference type="EMBL" id="KXU35297.1"/>
    </source>
</evidence>
<feature type="compositionally biased region" description="Polar residues" evidence="1">
    <location>
        <begin position="495"/>
        <end position="521"/>
    </location>
</feature>
<reference evidence="3 4" key="1">
    <citation type="submission" date="2016-02" db="EMBL/GenBank/DDBJ databases">
        <authorList>
            <person name="Wen L."/>
            <person name="He K."/>
            <person name="Yang H."/>
        </authorList>
    </citation>
    <scope>NUCLEOTIDE SEQUENCE [LARGE SCALE GENOMIC DNA]</scope>
    <source>
        <strain evidence="3 4">CV41</strain>
    </source>
</reference>
<sequence length="661" mass="71190">MQFYAPQLLWLILIPAALLLWELGRRARAAARAHPKILSAEARANTVRLTALAAREPTRARPIKRGGRPLLWIGLALGIVALARPQYGEREVSVFEQSREVLIALDLSRSMLAEDVKPSRLARAKLLITGLFERLAGERVGLIVFSGTAFLQSPLSSDYEILREFLPSLGPDTLPEGGTNYRALLDTALDAFSDSPATDRFLIILSDGEATDDTWAHTLDALKKRGIRTIALGIGSPAGAMIPDGGGGAGEAGGFVKDERGAVVLSRLEPATLRALATETRGLYRDASTWLDLAALITETVEQGAQGQFTDTRTQRLIDRYQWALAPALGLLLLSFLLEFPVRPRPRSLTLQPAKNAASLLLLAALILGNTAIDARAQSVGDLREQLAHDENAAAAPSSALGKIVTRLADSPTPPTGRNWAELARETITWGQKLQTEQHPVPPGPVHDALHAVTLGEALDPKTADWPQLRSELEALLQTQEQQDPEKPEDQSQQNPEQNKTGDSQNSQGGDQEQNQDGSQDGENRKSNSDNSESQNSGDPQTDDSEQSGQNDGQQSQGPQSESLGDMSEDAPKPEAENEARDRNEDAQQNGAATAPPHKGPTQQVGGAQAQSPTTEAKDPALAAALQKLEQIKGSDSPAQLFQLMDNTPRDESANASKKNW</sequence>
<dbReference type="RefSeq" id="WP_068712056.1">
    <property type="nucleotide sequence ID" value="NZ_LSZP01000043.1"/>
</dbReference>
<feature type="compositionally biased region" description="Polar residues" evidence="1">
    <location>
        <begin position="601"/>
        <end position="615"/>
    </location>
</feature>
<dbReference type="AlphaFoldDB" id="A0A139SL87"/>
<evidence type="ECO:0000313" key="4">
    <source>
        <dbReference type="Proteomes" id="UP000071392"/>
    </source>
</evidence>
<protein>
    <recommendedName>
        <fullName evidence="2">VWFA domain-containing protein</fullName>
    </recommendedName>
</protein>
<name>A0A139SL87_9BACT</name>
<proteinExistence type="predicted"/>
<dbReference type="InterPro" id="IPR002035">
    <property type="entry name" value="VWF_A"/>
</dbReference>
<feature type="compositionally biased region" description="Basic and acidic residues" evidence="1">
    <location>
        <begin position="570"/>
        <end position="586"/>
    </location>
</feature>
<comment type="caution">
    <text evidence="3">The sequence shown here is derived from an EMBL/GenBank/DDBJ whole genome shotgun (WGS) entry which is preliminary data.</text>
</comment>
<dbReference type="PANTHER" id="PTHR22550:SF14">
    <property type="entry name" value="VWFA DOMAIN-CONTAINING PROTEIN"/>
    <property type="match status" value="1"/>
</dbReference>
<dbReference type="EMBL" id="LSZP01000043">
    <property type="protein sequence ID" value="KXU35297.1"/>
    <property type="molecule type" value="Genomic_DNA"/>
</dbReference>
<evidence type="ECO:0000256" key="1">
    <source>
        <dbReference type="SAM" id="MobiDB-lite"/>
    </source>
</evidence>
<feature type="domain" description="VWFA" evidence="2">
    <location>
        <begin position="100"/>
        <end position="236"/>
    </location>
</feature>
<feature type="compositionally biased region" description="Low complexity" evidence="1">
    <location>
        <begin position="547"/>
        <end position="561"/>
    </location>
</feature>
<organism evidence="3 4">
    <name type="scientific">Cephaloticoccus capnophilus</name>
    <dbReference type="NCBI Taxonomy" id="1548208"/>
    <lineage>
        <taxon>Bacteria</taxon>
        <taxon>Pseudomonadati</taxon>
        <taxon>Verrucomicrobiota</taxon>
        <taxon>Opitutia</taxon>
        <taxon>Opitutales</taxon>
        <taxon>Opitutaceae</taxon>
        <taxon>Cephaloticoccus</taxon>
    </lineage>
</organism>
<dbReference type="OrthoDB" id="9807628at2"/>
<dbReference type="PANTHER" id="PTHR22550">
    <property type="entry name" value="SPORE GERMINATION PROTEIN"/>
    <property type="match status" value="1"/>
</dbReference>
<evidence type="ECO:0000259" key="2">
    <source>
        <dbReference type="PROSITE" id="PS50234"/>
    </source>
</evidence>
<accession>A0A139SL87</accession>
<dbReference type="InterPro" id="IPR036465">
    <property type="entry name" value="vWFA_dom_sf"/>
</dbReference>
<dbReference type="InterPro" id="IPR050768">
    <property type="entry name" value="UPF0353/GerABKA_families"/>
</dbReference>
<gene>
    <name evidence="3" type="ORF">AXK12_05465</name>
</gene>
<dbReference type="Gene3D" id="3.40.50.410">
    <property type="entry name" value="von Willebrand factor, type A domain"/>
    <property type="match status" value="1"/>
</dbReference>
<dbReference type="Pfam" id="PF13519">
    <property type="entry name" value="VWA_2"/>
    <property type="match status" value="1"/>
</dbReference>
<feature type="region of interest" description="Disordered" evidence="1">
    <location>
        <begin position="479"/>
        <end position="661"/>
    </location>
</feature>
<dbReference type="STRING" id="1548208.AXK12_05465"/>
<dbReference type="SUPFAM" id="SSF53300">
    <property type="entry name" value="vWA-like"/>
    <property type="match status" value="1"/>
</dbReference>
<dbReference type="SMART" id="SM00327">
    <property type="entry name" value="VWA"/>
    <property type="match status" value="1"/>
</dbReference>
<feature type="compositionally biased region" description="Polar residues" evidence="1">
    <location>
        <begin position="529"/>
        <end position="540"/>
    </location>
</feature>
<keyword evidence="4" id="KW-1185">Reference proteome</keyword>
<dbReference type="PROSITE" id="PS50234">
    <property type="entry name" value="VWFA"/>
    <property type="match status" value="1"/>
</dbReference>